<organism evidence="4 5">
    <name type="scientific">Mycobacterium mantenii</name>
    <dbReference type="NCBI Taxonomy" id="560555"/>
    <lineage>
        <taxon>Bacteria</taxon>
        <taxon>Bacillati</taxon>
        <taxon>Actinomycetota</taxon>
        <taxon>Actinomycetes</taxon>
        <taxon>Mycobacteriales</taxon>
        <taxon>Mycobacteriaceae</taxon>
        <taxon>Mycobacterium</taxon>
        <taxon>Mycobacterium avium complex (MAC)</taxon>
    </lineage>
</organism>
<evidence type="ECO:0000256" key="1">
    <source>
        <dbReference type="SAM" id="MobiDB-lite"/>
    </source>
</evidence>
<accession>A0A1X0G3V1</accession>
<feature type="region of interest" description="Disordered" evidence="1">
    <location>
        <begin position="1"/>
        <end position="34"/>
    </location>
</feature>
<dbReference type="AlphaFoldDB" id="A0A1X0G3V1"/>
<evidence type="ECO:0000313" key="6">
    <source>
        <dbReference type="Proteomes" id="UP000465812"/>
    </source>
</evidence>
<name>A0A1X0G3V1_MYCNT</name>
<evidence type="ECO:0000313" key="5">
    <source>
        <dbReference type="Proteomes" id="UP000192760"/>
    </source>
</evidence>
<reference evidence="4 5" key="1">
    <citation type="submission" date="2017-02" db="EMBL/GenBank/DDBJ databases">
        <title>The new phylogeny of genus Mycobacterium.</title>
        <authorList>
            <person name="Tortoli E."/>
            <person name="Trovato A."/>
            <person name="Cirillo D.M."/>
        </authorList>
    </citation>
    <scope>NUCLEOTIDE SEQUENCE [LARGE SCALE GENOMIC DNA]</scope>
    <source>
        <strain evidence="4 5">DSM 45255</strain>
    </source>
</reference>
<evidence type="ECO:0000256" key="2">
    <source>
        <dbReference type="SAM" id="Phobius"/>
    </source>
</evidence>
<sequence length="245" mass="24975">MARNHNQDDEQPLTTAAAARDETEIGAAADETELVPPIAARASELAWSDEDGAAGGDYSWGGAAERASIIVIAGAAVAVAVGLLTWLGFHLLDQPKPTVAPEATRPATIVPEALPTVTAAPPSTVTVIPPAPAPTTVTVQALPPPAPTVKPAPALPPPGGTHVFSICPDGHEGVVGGHTSCAFAANVRQVFYASGMAGSFTAFSPVTGDGYEMTCVGRYPAYFSDGSTKVSTRCYGGDNAEVVIW</sequence>
<keyword evidence="2" id="KW-1133">Transmembrane helix</keyword>
<dbReference type="Proteomes" id="UP000465812">
    <property type="component" value="Chromosome"/>
</dbReference>
<dbReference type="EMBL" id="AP022590">
    <property type="protein sequence ID" value="BBY35902.1"/>
    <property type="molecule type" value="Genomic_DNA"/>
</dbReference>
<evidence type="ECO:0000313" key="4">
    <source>
        <dbReference type="EMBL" id="ORB08711.1"/>
    </source>
</evidence>
<dbReference type="Proteomes" id="UP000192760">
    <property type="component" value="Unassembled WGS sequence"/>
</dbReference>
<dbReference type="EMBL" id="MVHW01000002">
    <property type="protein sequence ID" value="ORB08711.1"/>
    <property type="molecule type" value="Genomic_DNA"/>
</dbReference>
<feature type="transmembrane region" description="Helical" evidence="2">
    <location>
        <begin position="67"/>
        <end position="89"/>
    </location>
</feature>
<keyword evidence="6" id="KW-1185">Reference proteome</keyword>
<evidence type="ECO:0000313" key="3">
    <source>
        <dbReference type="EMBL" id="BBY35902.1"/>
    </source>
</evidence>
<reference evidence="3 6" key="2">
    <citation type="journal article" date="2019" name="Emerg. Microbes Infect.">
        <title>Comprehensive subspecies identification of 175 nontuberculous mycobacteria species based on 7547 genomic profiles.</title>
        <authorList>
            <person name="Matsumoto Y."/>
            <person name="Kinjo T."/>
            <person name="Motooka D."/>
            <person name="Nabeya D."/>
            <person name="Jung N."/>
            <person name="Uechi K."/>
            <person name="Horii T."/>
            <person name="Iida T."/>
            <person name="Fujita J."/>
            <person name="Nakamura S."/>
        </authorList>
    </citation>
    <scope>NUCLEOTIDE SEQUENCE [LARGE SCALE GENOMIC DNA]</scope>
    <source>
        <strain evidence="3 6">JCM 18113</strain>
    </source>
</reference>
<keyword evidence="2" id="KW-0812">Transmembrane</keyword>
<dbReference type="RefSeq" id="WP_083092749.1">
    <property type="nucleotide sequence ID" value="NZ_AP022590.1"/>
</dbReference>
<protein>
    <submittedName>
        <fullName evidence="4">Uncharacterized protein</fullName>
    </submittedName>
</protein>
<keyword evidence="2" id="KW-0472">Membrane</keyword>
<reference evidence="3" key="3">
    <citation type="submission" date="2020-02" db="EMBL/GenBank/DDBJ databases">
        <authorList>
            <person name="Matsumoto Y."/>
            <person name="Kinjo T."/>
            <person name="Motooka D."/>
            <person name="Nabeya D."/>
            <person name="Jung N."/>
            <person name="Uechi K."/>
            <person name="Horii T."/>
            <person name="Iida T."/>
            <person name="Fujita J."/>
            <person name="Nakamura S."/>
        </authorList>
    </citation>
    <scope>NUCLEOTIDE SEQUENCE</scope>
    <source>
        <strain evidence="3">JCM 18113</strain>
    </source>
</reference>
<gene>
    <name evidence="4" type="ORF">BST30_01865</name>
    <name evidence="3" type="ORF">MMAN_00360</name>
</gene>
<proteinExistence type="predicted"/>